<feature type="region of interest" description="Disordered" evidence="8">
    <location>
        <begin position="97"/>
        <end position="121"/>
    </location>
</feature>
<dbReference type="Pfam" id="PF02463">
    <property type="entry name" value="SMC_N"/>
    <property type="match status" value="1"/>
</dbReference>
<dbReference type="AlphaFoldDB" id="A0A381RNU0"/>
<dbReference type="PANTHER" id="PTHR18937">
    <property type="entry name" value="STRUCTURAL MAINTENANCE OF CHROMOSOMES SMC FAMILY MEMBER"/>
    <property type="match status" value="1"/>
</dbReference>
<feature type="domain" description="SMC hinge" evidence="9">
    <location>
        <begin position="558"/>
        <end position="673"/>
    </location>
</feature>
<dbReference type="SUPFAM" id="SSF57997">
    <property type="entry name" value="Tropomyosin"/>
    <property type="match status" value="1"/>
</dbReference>
<reference evidence="10" key="1">
    <citation type="submission" date="2018-05" db="EMBL/GenBank/DDBJ databases">
        <authorList>
            <person name="Lanie J.A."/>
            <person name="Ng W.-L."/>
            <person name="Kazmierczak K.M."/>
            <person name="Andrzejewski T.M."/>
            <person name="Davidsen T.M."/>
            <person name="Wayne K.J."/>
            <person name="Tettelin H."/>
            <person name="Glass J.I."/>
            <person name="Rusch D."/>
            <person name="Podicherti R."/>
            <person name="Tsui H.-C.T."/>
            <person name="Winkler M.E."/>
        </authorList>
    </citation>
    <scope>NUCLEOTIDE SEQUENCE</scope>
</reference>
<dbReference type="GO" id="GO:0003677">
    <property type="term" value="F:DNA binding"/>
    <property type="evidence" value="ECO:0007669"/>
    <property type="project" value="UniProtKB-KW"/>
</dbReference>
<feature type="coiled-coil region" evidence="7">
    <location>
        <begin position="796"/>
        <end position="851"/>
    </location>
</feature>
<dbReference type="SUPFAM" id="SSF75553">
    <property type="entry name" value="Smc hinge domain"/>
    <property type="match status" value="1"/>
</dbReference>
<dbReference type="HAMAP" id="MF_01894">
    <property type="entry name" value="Smc_prok"/>
    <property type="match status" value="1"/>
</dbReference>
<protein>
    <recommendedName>
        <fullName evidence="9">SMC hinge domain-containing protein</fullName>
    </recommendedName>
</protein>
<dbReference type="Gene3D" id="6.10.140.1720">
    <property type="match status" value="1"/>
</dbReference>
<gene>
    <name evidence="10" type="ORF">METZ01_LOCUS45788</name>
</gene>
<evidence type="ECO:0000259" key="9">
    <source>
        <dbReference type="SMART" id="SM00968"/>
    </source>
</evidence>
<dbReference type="GO" id="GO:0007062">
    <property type="term" value="P:sister chromatid cohesion"/>
    <property type="evidence" value="ECO:0007669"/>
    <property type="project" value="InterPro"/>
</dbReference>
<comment type="subcellular location">
    <subcellularLocation>
        <location evidence="1">Cytoplasm</location>
    </subcellularLocation>
</comment>
<dbReference type="CDD" id="cd03278">
    <property type="entry name" value="ABC_SMC_barmotin"/>
    <property type="match status" value="1"/>
</dbReference>
<dbReference type="GO" id="GO:0005694">
    <property type="term" value="C:chromosome"/>
    <property type="evidence" value="ECO:0007669"/>
    <property type="project" value="InterPro"/>
</dbReference>
<evidence type="ECO:0000256" key="2">
    <source>
        <dbReference type="ARBA" id="ARBA00022490"/>
    </source>
</evidence>
<keyword evidence="2" id="KW-0963">Cytoplasm</keyword>
<dbReference type="InterPro" id="IPR027417">
    <property type="entry name" value="P-loop_NTPase"/>
</dbReference>
<evidence type="ECO:0000256" key="6">
    <source>
        <dbReference type="ARBA" id="ARBA00023125"/>
    </source>
</evidence>
<feature type="coiled-coil region" evidence="7">
    <location>
        <begin position="915"/>
        <end position="949"/>
    </location>
</feature>
<dbReference type="SUPFAM" id="SSF52540">
    <property type="entry name" value="P-loop containing nucleoside triphosphate hydrolases"/>
    <property type="match status" value="1"/>
</dbReference>
<dbReference type="GO" id="GO:0030261">
    <property type="term" value="P:chromosome condensation"/>
    <property type="evidence" value="ECO:0007669"/>
    <property type="project" value="InterPro"/>
</dbReference>
<evidence type="ECO:0000256" key="7">
    <source>
        <dbReference type="SAM" id="Coils"/>
    </source>
</evidence>
<evidence type="ECO:0000256" key="8">
    <source>
        <dbReference type="SAM" id="MobiDB-lite"/>
    </source>
</evidence>
<name>A0A381RNU0_9ZZZZ</name>
<feature type="coiled-coil region" evidence="7">
    <location>
        <begin position="348"/>
        <end position="424"/>
    </location>
</feature>
<accession>A0A381RNU0</accession>
<keyword evidence="4" id="KW-0067">ATP-binding</keyword>
<feature type="region of interest" description="Disordered" evidence="8">
    <location>
        <begin position="1003"/>
        <end position="1047"/>
    </location>
</feature>
<dbReference type="InterPro" id="IPR010935">
    <property type="entry name" value="SMC_hinge"/>
</dbReference>
<dbReference type="Pfam" id="PF06470">
    <property type="entry name" value="SMC_hinge"/>
    <property type="match status" value="1"/>
</dbReference>
<dbReference type="InterPro" id="IPR011890">
    <property type="entry name" value="SMC_prok"/>
</dbReference>
<evidence type="ECO:0000256" key="3">
    <source>
        <dbReference type="ARBA" id="ARBA00022741"/>
    </source>
</evidence>
<dbReference type="PIRSF" id="PIRSF005719">
    <property type="entry name" value="SMC"/>
    <property type="match status" value="1"/>
</dbReference>
<proteinExistence type="inferred from homology"/>
<dbReference type="EMBL" id="UINC01002102">
    <property type="protein sequence ID" value="SUZ92934.1"/>
    <property type="molecule type" value="Genomic_DNA"/>
</dbReference>
<evidence type="ECO:0000313" key="10">
    <source>
        <dbReference type="EMBL" id="SUZ92934.1"/>
    </source>
</evidence>
<dbReference type="GO" id="GO:0005524">
    <property type="term" value="F:ATP binding"/>
    <property type="evidence" value="ECO:0007669"/>
    <property type="project" value="UniProtKB-KW"/>
</dbReference>
<dbReference type="Gene3D" id="1.10.287.1490">
    <property type="match status" value="1"/>
</dbReference>
<keyword evidence="3" id="KW-0547">Nucleotide-binding</keyword>
<dbReference type="Gene3D" id="1.20.1060.20">
    <property type="match status" value="1"/>
</dbReference>
<organism evidence="10">
    <name type="scientific">marine metagenome</name>
    <dbReference type="NCBI Taxonomy" id="408172"/>
    <lineage>
        <taxon>unclassified sequences</taxon>
        <taxon>metagenomes</taxon>
        <taxon>ecological metagenomes</taxon>
    </lineage>
</organism>
<dbReference type="NCBIfam" id="TIGR02168">
    <property type="entry name" value="SMC_prok_B"/>
    <property type="match status" value="1"/>
</dbReference>
<dbReference type="FunFam" id="3.40.50.300:FF:000901">
    <property type="entry name" value="Chromosome partition protein Smc"/>
    <property type="match status" value="1"/>
</dbReference>
<dbReference type="InterPro" id="IPR024704">
    <property type="entry name" value="SMC"/>
</dbReference>
<dbReference type="GO" id="GO:0016887">
    <property type="term" value="F:ATP hydrolysis activity"/>
    <property type="evidence" value="ECO:0007669"/>
    <property type="project" value="InterPro"/>
</dbReference>
<dbReference type="Gene3D" id="3.30.70.1620">
    <property type="match status" value="1"/>
</dbReference>
<dbReference type="GO" id="GO:0005737">
    <property type="term" value="C:cytoplasm"/>
    <property type="evidence" value="ECO:0007669"/>
    <property type="project" value="UniProtKB-SubCell"/>
</dbReference>
<dbReference type="Gene3D" id="3.40.50.300">
    <property type="entry name" value="P-loop containing nucleotide triphosphate hydrolases"/>
    <property type="match status" value="2"/>
</dbReference>
<keyword evidence="6" id="KW-0238">DNA-binding</keyword>
<evidence type="ECO:0000256" key="5">
    <source>
        <dbReference type="ARBA" id="ARBA00023054"/>
    </source>
</evidence>
<evidence type="ECO:0000256" key="4">
    <source>
        <dbReference type="ARBA" id="ARBA00022840"/>
    </source>
</evidence>
<dbReference type="InterPro" id="IPR036277">
    <property type="entry name" value="SMC_hinge_sf"/>
</dbReference>
<evidence type="ECO:0000256" key="1">
    <source>
        <dbReference type="ARBA" id="ARBA00004496"/>
    </source>
</evidence>
<dbReference type="InterPro" id="IPR003395">
    <property type="entry name" value="RecF/RecN/SMC_N"/>
</dbReference>
<sequence>MLLQNLEISGFKSFPEKANLVFDDGVTAIVGPNGCGKSNVIDAITWVLGEQSAKSLRGERMEDVIFSGSDARKAVGTAEVKMLLARVAAAPGAVGQGALAQSSDGSKVEGNPAISERTHDGGDLDPLLPLITRDVEVGRRLYRSGESEYLIDGRVCRLRDIQDLLMDSGIGVKAYAVIEQGRIGQILAARPSERRQLLEEAAGVTKYKSRRHSAELKLEAARQNLTRVDDVVYEVEKQRRTLKRQAAKARRYRRLRDELRRWEMVGFTRRYQVLQDAVDSARNRLNSVRSKEEAAASQLAVVEADRERFQIDLTEAESGATRARDTAHSCELAVERRQQQITFDTQKIENLSATLSDTVRQVADLRAQQDPARRELNAHVTDAERCGTERDELKASLKCKEDALAQLQHAFDGLEGDVEATRSEVFAAINAATALRHAVENVSAGRARLAETVARLDAEAGDLDVETRTLEGERERTRVEVQRNRDALKCNEGTYADKDAELASLRVERESRASELHEREHALSGLVGRLSSLRELEVTRAGYSDAARLLLSSPDSGVRQLGSVADHLEVDPGRELAVEACLGDLLQYVVVPSRADAMAGLAFARSHAAGPAGFLVLEGQSSTPALGPVAPPAEGLIAVSQVVRVEGVGADAIQAELEGRWLAESYEVAANAAEFTTASIATPDGDVFHGEALIRGCATGEALGILATKREIKELDERRGSERSVVERLVDEIARLDAAVVQAEAALAVVGETRHQHEKTILTHELHLVSLDEEDERLTLKREVIATERRSAGEEIDALESRRVEAQTSIERLEGEQRVADERFMASQRRVLEAREEIELLGQEVAGAKAAHAALVERASALSASAERLEIASQELDSRIAGREADQKRIRSGREELVATVAVSKQQLDEDVAGLAIFRQEVREADERVQRLRAELETKEDGVRGARAEQEGLRAEVADLDVARATAEGDMAHLEATCRDTLRVTLDELTVQLAELVSKGDFDPDAELQSKSSQVIGTEEDDVSEFAGTDETVPGTEVTESETGNRPTTVDDVVMALKAKIDRLGPVNMMAVEEFDDLDERYDFLAKQRGDLVESIASTGNAIARINRTTRERFRVAFDAINTHFQQTFSTLFGGGRAGLVLLDETDLLESGIDIIAQPPGKRLQSIQLLSGGEKALSAMALMFAIFKYKPSPFCLLDEIDAPLDEANISRFVEMLRGMQSDTQFILVTHNRKTMEIADRLYGVTMEEPGVSKLLSVQLGQSQ</sequence>
<dbReference type="SMART" id="SM00968">
    <property type="entry name" value="SMC_hinge"/>
    <property type="match status" value="1"/>
</dbReference>
<keyword evidence="5 7" id="KW-0175">Coiled coil</keyword>